<dbReference type="Pfam" id="PF05860">
    <property type="entry name" value="TPS"/>
    <property type="match status" value="1"/>
</dbReference>
<dbReference type="AlphaFoldDB" id="A0A6H1TUT1"/>
<dbReference type="KEGG" id="oxy:HCG48_04360"/>
<name>A0A6H1TUT1_9CYAN</name>
<dbReference type="InterPro" id="IPR012334">
    <property type="entry name" value="Pectin_lyas_fold"/>
</dbReference>
<proteinExistence type="predicted"/>
<reference evidence="3 4" key="1">
    <citation type="submission" date="2020-04" db="EMBL/GenBank/DDBJ databases">
        <authorList>
            <person name="Basu S."/>
            <person name="Maruthanayagam V."/>
            <person name="Chakraborty S."/>
            <person name="Pramanik A."/>
            <person name="Mukherjee J."/>
            <person name="Brink B."/>
        </authorList>
    </citation>
    <scope>NUCLEOTIDE SEQUENCE [LARGE SCALE GENOMIC DNA]</scope>
    <source>
        <strain evidence="3 4">AP17</strain>
    </source>
</reference>
<keyword evidence="4" id="KW-1185">Reference proteome</keyword>
<accession>A0A6H1TUT1</accession>
<dbReference type="RefSeq" id="WP_168568064.1">
    <property type="nucleotide sequence ID" value="NZ_CP051167.1"/>
</dbReference>
<dbReference type="EMBL" id="CP051167">
    <property type="protein sequence ID" value="QIZ69907.1"/>
    <property type="molecule type" value="Genomic_DNA"/>
</dbReference>
<evidence type="ECO:0000256" key="1">
    <source>
        <dbReference type="SAM" id="SignalP"/>
    </source>
</evidence>
<protein>
    <submittedName>
        <fullName evidence="3">Filamentous hemagglutinin N-terminal domain-containing protein</fullName>
    </submittedName>
</protein>
<sequence length="901" mass="91389">MRSLWFSLAACSIALTATPGHAQLVPDNTLGAENSQVVPTDATSDRVEGGAVRGANLFHSFSQFNIDDGRSLYFANPTGIETIFTRVTGGETSSILGTLGVLGDANLFLLNPNGLVFGPNARLDLRGAFVATTAAEILFDNGEGFGAIAPQNAPLLTVNVPTGLQFGSDRAAIVNRSRVTDATGATVGLQVEPGQTLGLFGGDLTLDGGYLTARQGAIALGSVGPDSQIALDGLTPNYTNANNFSDIFLADRASVSTSGAGGGRIDVRGRQVTLSGGAQIQANTLGSQQGGTLTVTASERVELRDRLADGTPSALQTRVEPGATGSGGNLSVDTRVLRIEGGARVATSSLSETPVSGGNLAIRASEAVELLGIGQFPDGTPAPSQISAVTAGPGDAGTIAIATGRLTVTDGAQVTSETFDAGDAGTVRVTAEEVRLSGRSPDGLEPSGVLARVNLGATGNAGNLELFVDRLRVEGGARVAASSLGAGNGGNIEIRAAEAVEAIGFLTSLDGTPNTTNSSQISALTTGSGNAGNVAISTPQLLTTRGAQVVASTFGRGNAGRLTVTGFEANSPAESVVAIGRSADNLQPSGLLARVEVAEAIGNAEDITVVARRIAVLDGARLAAASRGIGNAGNVRLQVSRSLEVADGGEISVRGLDNGSPGNLEIAGIPGDGQADVSLTRRGSLAAASENGQGGSIAIRARDIFVQEDSQILATGSASGNPTLEGNIDLESEILLLRDRSFLGTDAANPQGGSNVRIGARTTFVSPDSTIVAAGDLTLDIELEVDPAQVSEGEVVDPEALIAQNPCRQGDESEFVVTGRGGVPPNPGDPLVGDLSHVDPIELSPPSARPEAIAPPETIDRDRAIVAAQGWHLDERGRVVLTAGKTGTELHWVNPLPGCND</sequence>
<gene>
    <name evidence="3" type="ORF">HCG48_04360</name>
</gene>
<feature type="chain" id="PRO_5026245856" evidence="1">
    <location>
        <begin position="23"/>
        <end position="901"/>
    </location>
</feature>
<evidence type="ECO:0000313" key="3">
    <source>
        <dbReference type="EMBL" id="QIZ69907.1"/>
    </source>
</evidence>
<dbReference type="InterPro" id="IPR008638">
    <property type="entry name" value="FhaB/CdiA-like_TPS"/>
</dbReference>
<dbReference type="NCBIfam" id="TIGR01901">
    <property type="entry name" value="adhes_NPXG"/>
    <property type="match status" value="1"/>
</dbReference>
<feature type="signal peptide" evidence="1">
    <location>
        <begin position="1"/>
        <end position="22"/>
    </location>
</feature>
<evidence type="ECO:0000259" key="2">
    <source>
        <dbReference type="SMART" id="SM00912"/>
    </source>
</evidence>
<dbReference type="SMART" id="SM00912">
    <property type="entry name" value="Haemagg_act"/>
    <property type="match status" value="1"/>
</dbReference>
<dbReference type="InterPro" id="IPR011050">
    <property type="entry name" value="Pectin_lyase_fold/virulence"/>
</dbReference>
<organism evidence="3 4">
    <name type="scientific">Oxynema aestuarii AP17</name>
    <dbReference type="NCBI Taxonomy" id="2064643"/>
    <lineage>
        <taxon>Bacteria</taxon>
        <taxon>Bacillati</taxon>
        <taxon>Cyanobacteriota</taxon>
        <taxon>Cyanophyceae</taxon>
        <taxon>Oscillatoriophycideae</taxon>
        <taxon>Oscillatoriales</taxon>
        <taxon>Oscillatoriaceae</taxon>
        <taxon>Oxynema</taxon>
        <taxon>Oxynema aestuarii</taxon>
    </lineage>
</organism>
<feature type="domain" description="Filamentous haemagglutinin FhaB/tRNA nuclease CdiA-like TPS" evidence="2">
    <location>
        <begin position="27"/>
        <end position="140"/>
    </location>
</feature>
<evidence type="ECO:0000313" key="4">
    <source>
        <dbReference type="Proteomes" id="UP000500857"/>
    </source>
</evidence>
<dbReference type="Gene3D" id="2.160.20.10">
    <property type="entry name" value="Single-stranded right-handed beta-helix, Pectin lyase-like"/>
    <property type="match status" value="3"/>
</dbReference>
<dbReference type="Proteomes" id="UP000500857">
    <property type="component" value="Chromosome"/>
</dbReference>
<keyword evidence="1" id="KW-0732">Signal</keyword>
<dbReference type="SUPFAM" id="SSF51126">
    <property type="entry name" value="Pectin lyase-like"/>
    <property type="match status" value="3"/>
</dbReference>